<evidence type="ECO:0000256" key="2">
    <source>
        <dbReference type="ARBA" id="ARBA00022475"/>
    </source>
</evidence>
<dbReference type="PANTHER" id="PTHR33908:SF11">
    <property type="entry name" value="MEMBRANE PROTEIN"/>
    <property type="match status" value="1"/>
</dbReference>
<comment type="subcellular location">
    <subcellularLocation>
        <location evidence="1">Cell membrane</location>
        <topology evidence="1">Multi-pass membrane protein</topology>
    </subcellularLocation>
</comment>
<feature type="transmembrane region" description="Helical" evidence="8">
    <location>
        <begin position="161"/>
        <end position="186"/>
    </location>
</feature>
<feature type="transmembrane region" description="Helical" evidence="8">
    <location>
        <begin position="198"/>
        <end position="218"/>
    </location>
</feature>
<sequence>MRASEFSAHTSRQIFWGTFVFTLLLKVAIAAGFPMTGDEAFFYQWGVFPAWGYSDHPPMVGWLIAGLRHFGDHPLALRSFTLLVTSVIALGVVDLLRRFLPEEREASAWLAGAVYLAMPWSWMFVLVTTDTPLIFFMALSAWCYLRADSSAQDRSPGSAPWYALAGAFLGLAFLSKYFAALLGFAYAAHCFGWRRERWWAPFLIFVFALPAIALNIAFNATHGWSNVMFNVFNRNEGSSWNIETFAVYVAMALYLLTPWLLWRAMAARGDAPGVSKSTVRALLVLWLFPMVVFLLLSTRRSIGLHWVLGFVPLFVIWAGLRLDARPLRRSLVWTVALSVPHLIAVAAIAWAPLSWWQPFKIYDRAVFLRETGAIVAALEKDLPTGATLMGRTYNPAAMLAFHHGQYVPVFGVGKHHARQDDQIIDFRRYDGQPIRVFLYDEPNLADFAPYFERVNTKRFEVDGVAFFAVDGEGFRYQAFHDTVLAEVAREFHDIPRWLPLLGNPFCERYGFAACSPGRP</sequence>
<evidence type="ECO:0000256" key="7">
    <source>
        <dbReference type="ARBA" id="ARBA00023136"/>
    </source>
</evidence>
<reference evidence="10 11" key="1">
    <citation type="submission" date="2023-07" db="EMBL/GenBank/DDBJ databases">
        <title>Sorghum-associated microbial communities from plants grown in Nebraska, USA.</title>
        <authorList>
            <person name="Schachtman D."/>
        </authorList>
    </citation>
    <scope>NUCLEOTIDE SEQUENCE [LARGE SCALE GENOMIC DNA]</scope>
    <source>
        <strain evidence="10 11">BE240</strain>
    </source>
</reference>
<feature type="transmembrane region" description="Helical" evidence="8">
    <location>
        <begin position="332"/>
        <end position="356"/>
    </location>
</feature>
<organism evidence="10 11">
    <name type="scientific">Hydrogenophaga laconesensis</name>
    <dbReference type="NCBI Taxonomy" id="1805971"/>
    <lineage>
        <taxon>Bacteria</taxon>
        <taxon>Pseudomonadati</taxon>
        <taxon>Pseudomonadota</taxon>
        <taxon>Betaproteobacteria</taxon>
        <taxon>Burkholderiales</taxon>
        <taxon>Comamonadaceae</taxon>
        <taxon>Hydrogenophaga</taxon>
    </lineage>
</organism>
<keyword evidence="11" id="KW-1185">Reference proteome</keyword>
<keyword evidence="2" id="KW-1003">Cell membrane</keyword>
<evidence type="ECO:0000256" key="5">
    <source>
        <dbReference type="ARBA" id="ARBA00022692"/>
    </source>
</evidence>
<evidence type="ECO:0000256" key="6">
    <source>
        <dbReference type="ARBA" id="ARBA00022989"/>
    </source>
</evidence>
<dbReference type="InterPro" id="IPR050297">
    <property type="entry name" value="LipidA_mod_glycosyltrf_83"/>
</dbReference>
<dbReference type="PANTHER" id="PTHR33908">
    <property type="entry name" value="MANNOSYLTRANSFERASE YKCB-RELATED"/>
    <property type="match status" value="1"/>
</dbReference>
<feature type="transmembrane region" description="Helical" evidence="8">
    <location>
        <begin position="75"/>
        <end position="96"/>
    </location>
</feature>
<feature type="transmembrane region" description="Helical" evidence="8">
    <location>
        <begin position="302"/>
        <end position="320"/>
    </location>
</feature>
<keyword evidence="4" id="KW-0808">Transferase</keyword>
<dbReference type="Proteomes" id="UP001265550">
    <property type="component" value="Unassembled WGS sequence"/>
</dbReference>
<keyword evidence="3" id="KW-0328">Glycosyltransferase</keyword>
<feature type="transmembrane region" description="Helical" evidence="8">
    <location>
        <begin position="108"/>
        <end position="141"/>
    </location>
</feature>
<accession>A0ABU1VH62</accession>
<evidence type="ECO:0000256" key="1">
    <source>
        <dbReference type="ARBA" id="ARBA00004651"/>
    </source>
</evidence>
<feature type="domain" description="Glycosyltransferase RgtA/B/C/D-like" evidence="9">
    <location>
        <begin position="55"/>
        <end position="213"/>
    </location>
</feature>
<keyword evidence="5 8" id="KW-0812">Transmembrane</keyword>
<dbReference type="RefSeq" id="WP_204734454.1">
    <property type="nucleotide sequence ID" value="NZ_JAVDWE010000016.1"/>
</dbReference>
<evidence type="ECO:0000313" key="10">
    <source>
        <dbReference type="EMBL" id="MDR7096799.1"/>
    </source>
</evidence>
<feature type="transmembrane region" description="Helical" evidence="8">
    <location>
        <begin position="277"/>
        <end position="296"/>
    </location>
</feature>
<evidence type="ECO:0000256" key="8">
    <source>
        <dbReference type="SAM" id="Phobius"/>
    </source>
</evidence>
<proteinExistence type="predicted"/>
<dbReference type="EMBL" id="JAVDWE010000016">
    <property type="protein sequence ID" value="MDR7096799.1"/>
    <property type="molecule type" value="Genomic_DNA"/>
</dbReference>
<dbReference type="Pfam" id="PF13231">
    <property type="entry name" value="PMT_2"/>
    <property type="match status" value="1"/>
</dbReference>
<dbReference type="InterPro" id="IPR038731">
    <property type="entry name" value="RgtA/B/C-like"/>
</dbReference>
<protein>
    <recommendedName>
        <fullName evidence="9">Glycosyltransferase RgtA/B/C/D-like domain-containing protein</fullName>
    </recommendedName>
</protein>
<gene>
    <name evidence="10" type="ORF">J2X09_004556</name>
</gene>
<name>A0ABU1VH62_9BURK</name>
<keyword evidence="6 8" id="KW-1133">Transmembrane helix</keyword>
<evidence type="ECO:0000256" key="4">
    <source>
        <dbReference type="ARBA" id="ARBA00022679"/>
    </source>
</evidence>
<evidence type="ECO:0000256" key="3">
    <source>
        <dbReference type="ARBA" id="ARBA00022676"/>
    </source>
</evidence>
<keyword evidence="7 8" id="KW-0472">Membrane</keyword>
<comment type="caution">
    <text evidence="10">The sequence shown here is derived from an EMBL/GenBank/DDBJ whole genome shotgun (WGS) entry which is preliminary data.</text>
</comment>
<evidence type="ECO:0000259" key="9">
    <source>
        <dbReference type="Pfam" id="PF13231"/>
    </source>
</evidence>
<evidence type="ECO:0000313" key="11">
    <source>
        <dbReference type="Proteomes" id="UP001265550"/>
    </source>
</evidence>
<feature type="transmembrane region" description="Helical" evidence="8">
    <location>
        <begin position="245"/>
        <end position="265"/>
    </location>
</feature>